<dbReference type="InterPro" id="IPR052608">
    <property type="entry name" value="U-box_domain_protein"/>
</dbReference>
<feature type="repeat" description="HEAT" evidence="2">
    <location>
        <begin position="28"/>
        <end position="64"/>
    </location>
</feature>
<feature type="repeat" description="ARM" evidence="3">
    <location>
        <begin position="27"/>
        <end position="69"/>
    </location>
</feature>
<dbReference type="PROSITE" id="PS50176">
    <property type="entry name" value="ARM_REPEAT"/>
    <property type="match status" value="1"/>
</dbReference>
<dbReference type="InterPro" id="IPR021133">
    <property type="entry name" value="HEAT_type_2"/>
</dbReference>
<dbReference type="Pfam" id="PF02985">
    <property type="entry name" value="HEAT"/>
    <property type="match status" value="1"/>
</dbReference>
<proteinExistence type="predicted"/>
<dbReference type="PANTHER" id="PTHR45958:SF4">
    <property type="entry name" value="U-BOX DOMAIN-CONTAINING PROTEIN 42-RELATED"/>
    <property type="match status" value="1"/>
</dbReference>
<keyword evidence="1" id="KW-0677">Repeat</keyword>
<evidence type="ECO:0000313" key="4">
    <source>
        <dbReference type="EMBL" id="KAJ6429707.1"/>
    </source>
</evidence>
<evidence type="ECO:0008006" key="6">
    <source>
        <dbReference type="Google" id="ProtNLM"/>
    </source>
</evidence>
<dbReference type="InterPro" id="IPR016024">
    <property type="entry name" value="ARM-type_fold"/>
</dbReference>
<dbReference type="AlphaFoldDB" id="A0AAD6KU23"/>
<keyword evidence="5" id="KW-1185">Reference proteome</keyword>
<dbReference type="Pfam" id="PF00514">
    <property type="entry name" value="Arm"/>
    <property type="match status" value="1"/>
</dbReference>
<name>A0AAD6KU23_9ROSI</name>
<accession>A0AAD6KU23</accession>
<dbReference type="SUPFAM" id="SSF48371">
    <property type="entry name" value="ARM repeat"/>
    <property type="match status" value="1"/>
</dbReference>
<organism evidence="4 5">
    <name type="scientific">Salix udensis</name>
    <dbReference type="NCBI Taxonomy" id="889485"/>
    <lineage>
        <taxon>Eukaryota</taxon>
        <taxon>Viridiplantae</taxon>
        <taxon>Streptophyta</taxon>
        <taxon>Embryophyta</taxon>
        <taxon>Tracheophyta</taxon>
        <taxon>Spermatophyta</taxon>
        <taxon>Magnoliopsida</taxon>
        <taxon>eudicotyledons</taxon>
        <taxon>Gunneridae</taxon>
        <taxon>Pentapetalae</taxon>
        <taxon>rosids</taxon>
        <taxon>fabids</taxon>
        <taxon>Malpighiales</taxon>
        <taxon>Salicaceae</taxon>
        <taxon>Saliceae</taxon>
        <taxon>Salix</taxon>
    </lineage>
</organism>
<evidence type="ECO:0000256" key="2">
    <source>
        <dbReference type="PROSITE-ProRule" id="PRU00103"/>
    </source>
</evidence>
<protein>
    <recommendedName>
        <fullName evidence="6">ARM repeat superfamily protein</fullName>
    </recommendedName>
</protein>
<dbReference type="InterPro" id="IPR000357">
    <property type="entry name" value="HEAT"/>
</dbReference>
<dbReference type="InterPro" id="IPR011989">
    <property type="entry name" value="ARM-like"/>
</dbReference>
<dbReference type="PROSITE" id="PS50077">
    <property type="entry name" value="HEAT_REPEAT"/>
    <property type="match status" value="1"/>
</dbReference>
<evidence type="ECO:0000256" key="1">
    <source>
        <dbReference type="ARBA" id="ARBA00022737"/>
    </source>
</evidence>
<gene>
    <name evidence="4" type="ORF">OIU84_021165</name>
</gene>
<evidence type="ECO:0000313" key="5">
    <source>
        <dbReference type="Proteomes" id="UP001162972"/>
    </source>
</evidence>
<dbReference type="EMBL" id="JAPFFJ010000004">
    <property type="protein sequence ID" value="KAJ6429707.1"/>
    <property type="molecule type" value="Genomic_DNA"/>
</dbReference>
<comment type="caution">
    <text evidence="4">The sequence shown here is derived from an EMBL/GenBank/DDBJ whole genome shotgun (WGS) entry which is preliminary data.</text>
</comment>
<dbReference type="PANTHER" id="PTHR45958">
    <property type="entry name" value="RING-TYPE E3 UBIQUITIN TRANSFERASE"/>
    <property type="match status" value="1"/>
</dbReference>
<reference evidence="4 5" key="1">
    <citation type="journal article" date="2023" name="Int. J. Mol. Sci.">
        <title>De Novo Assembly and Annotation of 11 Diverse Shrub Willow (Salix) Genomes Reveals Novel Gene Organization in Sex-Linked Regions.</title>
        <authorList>
            <person name="Hyden B."/>
            <person name="Feng K."/>
            <person name="Yates T.B."/>
            <person name="Jawdy S."/>
            <person name="Cereghino C."/>
            <person name="Smart L.B."/>
            <person name="Muchero W."/>
        </authorList>
    </citation>
    <scope>NUCLEOTIDE SEQUENCE [LARGE SCALE GENOMIC DNA]</scope>
    <source>
        <tissue evidence="4">Shoot tip</tissue>
    </source>
</reference>
<evidence type="ECO:0000256" key="3">
    <source>
        <dbReference type="PROSITE-ProRule" id="PRU00259"/>
    </source>
</evidence>
<dbReference type="Proteomes" id="UP001162972">
    <property type="component" value="Chromosome 8"/>
</dbReference>
<dbReference type="SMART" id="SM00185">
    <property type="entry name" value="ARM"/>
    <property type="match status" value="5"/>
</dbReference>
<sequence>MVLEAIRDLHDICKKKQYNKIQIHNAGILPLLFKLLKDKDRDIRYAALELLRELAKDDDDSKIMISEVVDMSAVIKMMSSGHQPIRHAALLLLLELSRSEILQEKIGSVPGGILVLIRIKYNQSDDAFSSEKADEILKNLESSPENIKKMAENGLFEPLLKHLTEGSEEMQTEMAEYLGEIALGHDSETYVAERASPPLIKMVLSGNPLTRTAAFKALAKIASFHPNATILAKSGIVQRMVEEMFARRIHGEPINSKTEAAAILANIFEAGLDLENLQVNSHGHILASDYVLYSIIEMIKHSTPDELNINLIRILLCLAKSPKSMSTIVSMVKESEASYILVELLNNPHEELGIAATKLLIGLIPYMGHTIVERLCKTAGQPENLILVINETTRITHRQAVSSTFLAKLPHQSLTLNLALLGKNTVPTVLQQINQIQGTGIRTSRGACSSQNTFCLVDAKAVERLLACLGHENFEVVEAALSAVCTLLDDKVDVEKSVGMLCEVNAIQHVLNADRLLPATLVNAFHHGDTDTRQMAEKILRHLNKIPNSPTSHTSHCTM</sequence>
<dbReference type="Gene3D" id="1.25.10.10">
    <property type="entry name" value="Leucine-rich Repeat Variant"/>
    <property type="match status" value="3"/>
</dbReference>
<dbReference type="InterPro" id="IPR000225">
    <property type="entry name" value="Armadillo"/>
</dbReference>